<evidence type="ECO:0000256" key="4">
    <source>
        <dbReference type="ARBA" id="ARBA00023172"/>
    </source>
</evidence>
<dbReference type="InterPro" id="IPR002559">
    <property type="entry name" value="Transposase_11"/>
</dbReference>
<dbReference type="PANTHER" id="PTHR33258:SF1">
    <property type="entry name" value="TRANSPOSASE INSL FOR INSERTION SEQUENCE ELEMENT IS186A-RELATED"/>
    <property type="match status" value="1"/>
</dbReference>
<keyword evidence="4" id="KW-0233">DNA recombination</keyword>
<comment type="caution">
    <text evidence="6">The sequence shown here is derived from an EMBL/GenBank/DDBJ whole genome shotgun (WGS) entry which is preliminary data.</text>
</comment>
<gene>
    <name evidence="6" type="ORF">MM239_11260</name>
</gene>
<organism evidence="6 7">
    <name type="scientific">Belliella filtrata</name>
    <dbReference type="NCBI Taxonomy" id="2923435"/>
    <lineage>
        <taxon>Bacteria</taxon>
        <taxon>Pseudomonadati</taxon>
        <taxon>Bacteroidota</taxon>
        <taxon>Cytophagia</taxon>
        <taxon>Cytophagales</taxon>
        <taxon>Cyclobacteriaceae</taxon>
        <taxon>Belliella</taxon>
    </lineage>
</organism>
<evidence type="ECO:0000313" key="6">
    <source>
        <dbReference type="EMBL" id="MCH7409973.1"/>
    </source>
</evidence>
<protein>
    <submittedName>
        <fullName evidence="6">IS4 family transposase</fullName>
    </submittedName>
</protein>
<evidence type="ECO:0000256" key="1">
    <source>
        <dbReference type="ARBA" id="ARBA00010075"/>
    </source>
</evidence>
<keyword evidence="7" id="KW-1185">Reference proteome</keyword>
<dbReference type="InterPro" id="IPR047952">
    <property type="entry name" value="Transpos_IS4"/>
</dbReference>
<dbReference type="PANTHER" id="PTHR33258">
    <property type="entry name" value="TRANSPOSASE INSL FOR INSERTION SEQUENCE ELEMENT IS186A-RELATED"/>
    <property type="match status" value="1"/>
</dbReference>
<evidence type="ECO:0000256" key="3">
    <source>
        <dbReference type="ARBA" id="ARBA00023125"/>
    </source>
</evidence>
<comment type="similarity">
    <text evidence="1">Belongs to the transposase 11 family.</text>
</comment>
<dbReference type="NCBIfam" id="NF033592">
    <property type="entry name" value="transpos_IS4_1"/>
    <property type="match status" value="1"/>
</dbReference>
<evidence type="ECO:0000256" key="2">
    <source>
        <dbReference type="ARBA" id="ARBA00022578"/>
    </source>
</evidence>
<dbReference type="SUPFAM" id="SSF53098">
    <property type="entry name" value="Ribonuclease H-like"/>
    <property type="match status" value="1"/>
</dbReference>
<evidence type="ECO:0000313" key="7">
    <source>
        <dbReference type="Proteomes" id="UP001165489"/>
    </source>
</evidence>
<dbReference type="EMBL" id="JAKZGP010000027">
    <property type="protein sequence ID" value="MCH7409973.1"/>
    <property type="molecule type" value="Genomic_DNA"/>
</dbReference>
<evidence type="ECO:0000259" key="5">
    <source>
        <dbReference type="Pfam" id="PF01609"/>
    </source>
</evidence>
<proteinExistence type="inferred from homology"/>
<dbReference type="Proteomes" id="UP001165489">
    <property type="component" value="Unassembled WGS sequence"/>
</dbReference>
<keyword evidence="2" id="KW-0815">Transposition</keyword>
<dbReference type="Pfam" id="PF01609">
    <property type="entry name" value="DDE_Tnp_1"/>
    <property type="match status" value="1"/>
</dbReference>
<sequence>MSFKTALQRDLDRFYKALSNDDFNIREVTKGALSQARAKLNPWAFRRLNEVAVAGFYSEASYYVWHGMRVLAVDGSRLVLPRHETVIEEFGEHSFGPKADSKRSMAMCSMLYDVLNHLTIDSEIAPYTASERDLLMLHLGKVNSGDLLLLDRGYPCFWLLFLLKARGIEFCVRLKDNWWLEVNEFRKSPEREKVVKFNLPKKDTDKLSGHREVWERELECRLIKVELDNGEIEILCTSLLDSQKYDAEEFGGLYHLRWNEEEAYKLLKSRVELEAFSGKTAKAVKQDFHAKVFLMTMCAAYAHPIEEKVKAEYKADRQEGKHGQKINKTNALAMMMDMAIPMFIKKKFSEALNAFDDLVYKTREVERPGRKLPRLKKPKKPHYMNYKPI</sequence>
<keyword evidence="3" id="KW-0238">DNA-binding</keyword>
<dbReference type="InterPro" id="IPR012337">
    <property type="entry name" value="RNaseH-like_sf"/>
</dbReference>
<accession>A0ABS9V1X5</accession>
<reference evidence="6" key="1">
    <citation type="submission" date="2022-03" db="EMBL/GenBank/DDBJ databases">
        <title>De novo assembled genomes of Belliella spp. (Cyclobacteriaceae) strains.</title>
        <authorList>
            <person name="Szabo A."/>
            <person name="Korponai K."/>
            <person name="Felfoldi T."/>
        </authorList>
    </citation>
    <scope>NUCLEOTIDE SEQUENCE</scope>
    <source>
        <strain evidence="6">DSM 111904</strain>
    </source>
</reference>
<name>A0ABS9V1X5_9BACT</name>
<feature type="domain" description="Transposase IS4-like" evidence="5">
    <location>
        <begin position="65"/>
        <end position="293"/>
    </location>
</feature>